<gene>
    <name evidence="1" type="ORF">N47_J04500</name>
</gene>
<dbReference type="EMBL" id="FR695872">
    <property type="protein sequence ID" value="CBX29469.1"/>
    <property type="molecule type" value="Genomic_DNA"/>
</dbReference>
<reference evidence="1" key="1">
    <citation type="journal article" date="2011" name="Environ. Microbiol.">
        <title>Genomic insights into the metabolic potential of the polycyclic aromatic hydrocarbon degrading sulfate-reducing Deltaproteobacterium N47.</title>
        <authorList>
            <person name="Bergmann F."/>
            <person name="Selesi D."/>
            <person name="Weinmaier T."/>
            <person name="Tischler P."/>
            <person name="Rattei T."/>
            <person name="Meckenstock R.U."/>
        </authorList>
    </citation>
    <scope>NUCLEOTIDE SEQUENCE</scope>
</reference>
<sequence length="128" mass="14132">MGHPLSIAMKKIQEIEEIRIIGNVTISFIICWVGQQPGKSPLMINYTCFHSWSLGTENPILAATERFMGPDQIITSHTDGKFGLEPVHRAGDRRCFACKMGIPQSPIQIGTLNIGGVNRPIRARQSGM</sequence>
<evidence type="ECO:0000313" key="1">
    <source>
        <dbReference type="EMBL" id="CBX29469.1"/>
    </source>
</evidence>
<protein>
    <submittedName>
        <fullName evidence="1">Uncharacterized protein</fullName>
    </submittedName>
</protein>
<accession>E1YFX5</accession>
<dbReference type="AlphaFoldDB" id="E1YFX5"/>
<organism evidence="1">
    <name type="scientific">uncultured Desulfobacterium sp</name>
    <dbReference type="NCBI Taxonomy" id="201089"/>
    <lineage>
        <taxon>Bacteria</taxon>
        <taxon>Pseudomonadati</taxon>
        <taxon>Thermodesulfobacteriota</taxon>
        <taxon>Desulfobacteria</taxon>
        <taxon>Desulfobacterales</taxon>
        <taxon>Desulfobacteriaceae</taxon>
        <taxon>Desulfobacterium</taxon>
        <taxon>environmental samples</taxon>
    </lineage>
</organism>
<name>E1YFX5_9BACT</name>
<proteinExistence type="predicted"/>